<name>X6LCR3_RETFI</name>
<evidence type="ECO:0000313" key="2">
    <source>
        <dbReference type="EMBL" id="ETN99812.1"/>
    </source>
</evidence>
<dbReference type="EMBL" id="ASPP01042828">
    <property type="protein sequence ID" value="ETN99812.1"/>
    <property type="molecule type" value="Genomic_DNA"/>
</dbReference>
<evidence type="ECO:0000313" key="3">
    <source>
        <dbReference type="Proteomes" id="UP000023152"/>
    </source>
</evidence>
<feature type="compositionally biased region" description="Polar residues" evidence="1">
    <location>
        <begin position="1"/>
        <end position="14"/>
    </location>
</feature>
<organism evidence="2 3">
    <name type="scientific">Reticulomyxa filosa</name>
    <dbReference type="NCBI Taxonomy" id="46433"/>
    <lineage>
        <taxon>Eukaryota</taxon>
        <taxon>Sar</taxon>
        <taxon>Rhizaria</taxon>
        <taxon>Retaria</taxon>
        <taxon>Foraminifera</taxon>
        <taxon>Monothalamids</taxon>
        <taxon>Reticulomyxidae</taxon>
        <taxon>Reticulomyxa</taxon>
    </lineage>
</organism>
<dbReference type="AlphaFoldDB" id="X6LCR3"/>
<sequence length="121" mass="13777">MPQPQTVPTTSSSPYVDKENRATTDDNTGKEKEIEITILDTKKASEMNQNKCLKEDSQQIPDKVSLFCVCVCFHSMAITVCLLFCSKKKKCAQTCNHKIEEQKQMASNEMIEEEKRAKQIQ</sequence>
<feature type="non-terminal residue" evidence="2">
    <location>
        <position position="121"/>
    </location>
</feature>
<comment type="caution">
    <text evidence="2">The sequence shown here is derived from an EMBL/GenBank/DDBJ whole genome shotgun (WGS) entry which is preliminary data.</text>
</comment>
<gene>
    <name evidence="2" type="ORF">RFI_37655</name>
</gene>
<reference evidence="2 3" key="1">
    <citation type="journal article" date="2013" name="Curr. Biol.">
        <title>The Genome of the Foraminiferan Reticulomyxa filosa.</title>
        <authorList>
            <person name="Glockner G."/>
            <person name="Hulsmann N."/>
            <person name="Schleicher M."/>
            <person name="Noegel A.A."/>
            <person name="Eichinger L."/>
            <person name="Gallinger C."/>
            <person name="Pawlowski J."/>
            <person name="Sierra R."/>
            <person name="Euteneuer U."/>
            <person name="Pillet L."/>
            <person name="Moustafa A."/>
            <person name="Platzer M."/>
            <person name="Groth M."/>
            <person name="Szafranski K."/>
            <person name="Schliwa M."/>
        </authorList>
    </citation>
    <scope>NUCLEOTIDE SEQUENCE [LARGE SCALE GENOMIC DNA]</scope>
</reference>
<dbReference type="Proteomes" id="UP000023152">
    <property type="component" value="Unassembled WGS sequence"/>
</dbReference>
<keyword evidence="3" id="KW-1185">Reference proteome</keyword>
<feature type="compositionally biased region" description="Basic and acidic residues" evidence="1">
    <location>
        <begin position="16"/>
        <end position="33"/>
    </location>
</feature>
<proteinExistence type="predicted"/>
<accession>X6LCR3</accession>
<evidence type="ECO:0000256" key="1">
    <source>
        <dbReference type="SAM" id="MobiDB-lite"/>
    </source>
</evidence>
<protein>
    <submittedName>
        <fullName evidence="2">Uncharacterized protein</fullName>
    </submittedName>
</protein>
<feature type="region of interest" description="Disordered" evidence="1">
    <location>
        <begin position="1"/>
        <end position="33"/>
    </location>
</feature>